<evidence type="ECO:0000313" key="10">
    <source>
        <dbReference type="EMBL" id="MFC5986717.1"/>
    </source>
</evidence>
<proteinExistence type="inferred from homology"/>
<comment type="caution">
    <text evidence="10">The sequence shown here is derived from an EMBL/GenBank/DDBJ whole genome shotgun (WGS) entry which is preliminary data.</text>
</comment>
<feature type="transmembrane region" description="Helical" evidence="7">
    <location>
        <begin position="6"/>
        <end position="24"/>
    </location>
</feature>
<evidence type="ECO:0000256" key="3">
    <source>
        <dbReference type="ARBA" id="ARBA00022475"/>
    </source>
</evidence>
<evidence type="ECO:0000259" key="9">
    <source>
        <dbReference type="Pfam" id="PF20730"/>
    </source>
</evidence>
<keyword evidence="4 7" id="KW-0812">Transmembrane</keyword>
<organism evidence="10 11">
    <name type="scientific">Marinicrinis lubricantis</name>
    <dbReference type="NCBI Taxonomy" id="2086470"/>
    <lineage>
        <taxon>Bacteria</taxon>
        <taxon>Bacillati</taxon>
        <taxon>Bacillota</taxon>
        <taxon>Bacilli</taxon>
        <taxon>Bacillales</taxon>
        <taxon>Paenibacillaceae</taxon>
    </lineage>
</organism>
<comment type="subcellular location">
    <subcellularLocation>
        <location evidence="1">Cell membrane</location>
        <topology evidence="1">Multi-pass membrane protein</topology>
    </subcellularLocation>
</comment>
<keyword evidence="11" id="KW-1185">Reference proteome</keyword>
<comment type="similarity">
    <text evidence="2">Belongs to the UPF0702 family.</text>
</comment>
<feature type="transmembrane region" description="Helical" evidence="7">
    <location>
        <begin position="57"/>
        <end position="74"/>
    </location>
</feature>
<protein>
    <submittedName>
        <fullName evidence="10">DUF421 domain-containing protein</fullName>
    </submittedName>
</protein>
<evidence type="ECO:0000313" key="11">
    <source>
        <dbReference type="Proteomes" id="UP001596250"/>
    </source>
</evidence>
<evidence type="ECO:0000256" key="1">
    <source>
        <dbReference type="ARBA" id="ARBA00004651"/>
    </source>
</evidence>
<evidence type="ECO:0000256" key="7">
    <source>
        <dbReference type="SAM" id="Phobius"/>
    </source>
</evidence>
<dbReference type="EMBL" id="JBHSQV010000129">
    <property type="protein sequence ID" value="MFC5986717.1"/>
    <property type="molecule type" value="Genomic_DNA"/>
</dbReference>
<dbReference type="RefSeq" id="WP_379894033.1">
    <property type="nucleotide sequence ID" value="NZ_CBCSCT010000078.1"/>
</dbReference>
<evidence type="ECO:0000256" key="5">
    <source>
        <dbReference type="ARBA" id="ARBA00022989"/>
    </source>
</evidence>
<dbReference type="InterPro" id="IPR007353">
    <property type="entry name" value="DUF421"/>
</dbReference>
<evidence type="ECO:0000256" key="4">
    <source>
        <dbReference type="ARBA" id="ARBA00022692"/>
    </source>
</evidence>
<gene>
    <name evidence="10" type="ORF">ACFPXP_09835</name>
</gene>
<reference evidence="11" key="1">
    <citation type="journal article" date="2019" name="Int. J. Syst. Evol. Microbiol.">
        <title>The Global Catalogue of Microorganisms (GCM) 10K type strain sequencing project: providing services to taxonomists for standard genome sequencing and annotation.</title>
        <authorList>
            <consortium name="The Broad Institute Genomics Platform"/>
            <consortium name="The Broad Institute Genome Sequencing Center for Infectious Disease"/>
            <person name="Wu L."/>
            <person name="Ma J."/>
        </authorList>
    </citation>
    <scope>NUCLEOTIDE SEQUENCE [LARGE SCALE GENOMIC DNA]</scope>
    <source>
        <strain evidence="11">CCM 8749</strain>
    </source>
</reference>
<dbReference type="Gene3D" id="3.30.240.20">
    <property type="entry name" value="bsu07140 like domains"/>
    <property type="match status" value="2"/>
</dbReference>
<feature type="domain" description="YetF-like N-terminal transmembrane" evidence="9">
    <location>
        <begin position="4"/>
        <end position="75"/>
    </location>
</feature>
<dbReference type="InterPro" id="IPR023090">
    <property type="entry name" value="UPF0702_alpha/beta_dom_sf"/>
</dbReference>
<dbReference type="PANTHER" id="PTHR34582">
    <property type="entry name" value="UPF0702 TRANSMEMBRANE PROTEIN YCAP"/>
    <property type="match status" value="1"/>
</dbReference>
<keyword evidence="3" id="KW-1003">Cell membrane</keyword>
<evidence type="ECO:0000256" key="6">
    <source>
        <dbReference type="ARBA" id="ARBA00023136"/>
    </source>
</evidence>
<sequence>MFLPLTIELLLGFVGLFIITKMLGKTQFSQVTPFDFISAIFLGEVVGSALYDGQTTVYPMLYSLFLWGSFMLAIKTAGQKSLKIRSWIDGSPSIVIRNGRIIRKELKKNRINIHDLLYMLRQSNVFSVREVEYAILEPNGSISVLKKADYGHVTRRDLNLPPKQVHLPTSLITDGEIIWDNLKAIGLDQQWLEGQILSFGIDKVQHVLYAEWKENEGIYIVPYA</sequence>
<keyword evidence="6 7" id="KW-0472">Membrane</keyword>
<evidence type="ECO:0000256" key="2">
    <source>
        <dbReference type="ARBA" id="ARBA00006448"/>
    </source>
</evidence>
<keyword evidence="5 7" id="KW-1133">Transmembrane helix</keyword>
<evidence type="ECO:0000259" key="8">
    <source>
        <dbReference type="Pfam" id="PF04239"/>
    </source>
</evidence>
<dbReference type="InterPro" id="IPR048454">
    <property type="entry name" value="YetF_N"/>
</dbReference>
<dbReference type="Proteomes" id="UP001596250">
    <property type="component" value="Unassembled WGS sequence"/>
</dbReference>
<dbReference type="Pfam" id="PF04239">
    <property type="entry name" value="DUF421"/>
    <property type="match status" value="1"/>
</dbReference>
<accession>A0ABW1INR2</accession>
<feature type="domain" description="YetF C-terminal" evidence="8">
    <location>
        <begin position="79"/>
        <end position="213"/>
    </location>
</feature>
<name>A0ABW1INR2_9BACL</name>
<dbReference type="Pfam" id="PF20730">
    <property type="entry name" value="YetF_N"/>
    <property type="match status" value="1"/>
</dbReference>
<dbReference type="PANTHER" id="PTHR34582:SF5">
    <property type="entry name" value="UPF0702 TRANSMEMBRANE PROTEIN YETF"/>
    <property type="match status" value="1"/>
</dbReference>